<name>A0A8H1QRZ8_9ACTN</name>
<dbReference type="Proteomes" id="UP000298111">
    <property type="component" value="Unassembled WGS sequence"/>
</dbReference>
<organism evidence="3 4">
    <name type="scientific">Streptomyces albus</name>
    <dbReference type="NCBI Taxonomy" id="1888"/>
    <lineage>
        <taxon>Bacteria</taxon>
        <taxon>Bacillati</taxon>
        <taxon>Actinomycetota</taxon>
        <taxon>Actinomycetes</taxon>
        <taxon>Kitasatosporales</taxon>
        <taxon>Streptomycetaceae</taxon>
        <taxon>Streptomyces</taxon>
    </lineage>
</organism>
<dbReference type="InterPro" id="IPR013917">
    <property type="entry name" value="tRNA_wybutosine-synth"/>
</dbReference>
<evidence type="ECO:0000259" key="1">
    <source>
        <dbReference type="Pfam" id="PF08608"/>
    </source>
</evidence>
<evidence type="ECO:0000259" key="2">
    <source>
        <dbReference type="Pfam" id="PF11716"/>
    </source>
</evidence>
<dbReference type="NCBIfam" id="TIGR03083">
    <property type="entry name" value="maleylpyruvate isomerase family mycothiol-dependent enzyme"/>
    <property type="match status" value="1"/>
</dbReference>
<dbReference type="EMBL" id="RCIY01000046">
    <property type="protein sequence ID" value="TGG84730.1"/>
    <property type="molecule type" value="Genomic_DNA"/>
</dbReference>
<accession>A0A8H1QRZ8</accession>
<protein>
    <submittedName>
        <fullName evidence="3">TIGR03084 family protein</fullName>
    </submittedName>
</protein>
<proteinExistence type="predicted"/>
<sequence>MAEPTQVLDEVLDDLRAETEALEGVVAALPAAGWGTPTPAPGWTVAHQIAHLAWTDERALLAATDPDAFRREAAALTAGPDPAAFIDEGAARGARRPPDVLLAGWRAGTTALAAALAALPEGTRMPWYGTAMSAPSMATGRLMETWAHGEDVADALGVVRESTARLRHVVRIGVRARDYAYAARGLGPPAAPFRVEVTGPGGEVWAHGPADAAERVTGDALDFCRLVTQRLHRDDADVHAEGAEAERWLGIAQAFAGPPGQGRARREEA</sequence>
<evidence type="ECO:0000313" key="4">
    <source>
        <dbReference type="Proteomes" id="UP000298111"/>
    </source>
</evidence>
<dbReference type="InterPro" id="IPR034660">
    <property type="entry name" value="DinB/YfiT-like"/>
</dbReference>
<evidence type="ECO:0000313" key="3">
    <source>
        <dbReference type="EMBL" id="TGG84730.1"/>
    </source>
</evidence>
<dbReference type="InterPro" id="IPR024344">
    <property type="entry name" value="MDMPI_metal-binding"/>
</dbReference>
<dbReference type="NCBIfam" id="TIGR03084">
    <property type="entry name" value="TIGR03084 family metal-binding protein"/>
    <property type="match status" value="1"/>
</dbReference>
<dbReference type="Gene3D" id="1.20.120.450">
    <property type="entry name" value="dinb family like domain"/>
    <property type="match status" value="1"/>
</dbReference>
<reference evidence="3 4" key="1">
    <citation type="submission" date="2018-10" db="EMBL/GenBank/DDBJ databases">
        <title>Isolation of pseudouridimycin from Streptomyces albus DSM 40763.</title>
        <authorList>
            <person name="Rosenqvist P."/>
            <person name="Metsae-Ketelae M."/>
            <person name="Virta P."/>
        </authorList>
    </citation>
    <scope>NUCLEOTIDE SEQUENCE [LARGE SCALE GENOMIC DNA]</scope>
    <source>
        <strain evidence="3 4">DSM 40763</strain>
    </source>
</reference>
<dbReference type="InterPro" id="IPR017518">
    <property type="entry name" value="CHP03084"/>
</dbReference>
<dbReference type="AlphaFoldDB" id="A0A8H1QRZ8"/>
<dbReference type="RefSeq" id="WP_031026596.1">
    <property type="nucleotide sequence ID" value="NZ_CP103060.1"/>
</dbReference>
<dbReference type="GO" id="GO:0046872">
    <property type="term" value="F:metal ion binding"/>
    <property type="evidence" value="ECO:0007669"/>
    <property type="project" value="InterPro"/>
</dbReference>
<dbReference type="Pfam" id="PF11716">
    <property type="entry name" value="MDMPI_N"/>
    <property type="match status" value="1"/>
</dbReference>
<dbReference type="Pfam" id="PF08608">
    <property type="entry name" value="Wyosine_form"/>
    <property type="match status" value="1"/>
</dbReference>
<gene>
    <name evidence="3" type="ORF">D8771_12900</name>
</gene>
<feature type="domain" description="Mycothiol-dependent maleylpyruvate isomerase metal-binding" evidence="2">
    <location>
        <begin position="15"/>
        <end position="153"/>
    </location>
</feature>
<dbReference type="SUPFAM" id="SSF109854">
    <property type="entry name" value="DinB/YfiT-like putative metalloenzymes"/>
    <property type="match status" value="1"/>
</dbReference>
<dbReference type="InterPro" id="IPR017517">
    <property type="entry name" value="Maleyloyr_isom"/>
</dbReference>
<comment type="caution">
    <text evidence="3">The sequence shown here is derived from an EMBL/GenBank/DDBJ whole genome shotgun (WGS) entry which is preliminary data.</text>
</comment>
<feature type="domain" description="tRNA wybutosine-synthesis" evidence="1">
    <location>
        <begin position="189"/>
        <end position="233"/>
    </location>
</feature>
<dbReference type="GeneID" id="75182974"/>